<keyword evidence="3 6" id="KW-1133">Transmembrane helix</keyword>
<proteinExistence type="predicted"/>
<protein>
    <recommendedName>
        <fullName evidence="7">Lipopolysaccharide assembly protein A domain-containing protein</fullName>
    </recommendedName>
</protein>
<evidence type="ECO:0000256" key="3">
    <source>
        <dbReference type="ARBA" id="ARBA00022989"/>
    </source>
</evidence>
<gene>
    <name evidence="8" type="ORF">CK625_09430</name>
</gene>
<feature type="region of interest" description="Disordered" evidence="5">
    <location>
        <begin position="90"/>
        <end position="117"/>
    </location>
</feature>
<reference evidence="8 9" key="1">
    <citation type="submission" date="2017-08" db="EMBL/GenBank/DDBJ databases">
        <title>WGS of Clinical strains of the CDC Group NO-1 linked to zoonotic infections in humans.</title>
        <authorList>
            <person name="Bernier A.-M."/>
            <person name="Bernard K."/>
        </authorList>
    </citation>
    <scope>NUCLEOTIDE SEQUENCE [LARGE SCALE GENOMIC DNA]</scope>
    <source>
        <strain evidence="8 9">NML00-0135</strain>
    </source>
</reference>
<comment type="caution">
    <text evidence="8">The sequence shown here is derived from an EMBL/GenBank/DDBJ whole genome shotgun (WGS) entry which is preliminary data.</text>
</comment>
<accession>A0A2A2AG05</accession>
<dbReference type="EMBL" id="NSJB01000007">
    <property type="protein sequence ID" value="PAT36703.1"/>
    <property type="molecule type" value="Genomic_DNA"/>
</dbReference>
<keyword evidence="1" id="KW-1003">Cell membrane</keyword>
<feature type="transmembrane region" description="Helical" evidence="6">
    <location>
        <begin position="41"/>
        <end position="61"/>
    </location>
</feature>
<evidence type="ECO:0000256" key="4">
    <source>
        <dbReference type="ARBA" id="ARBA00023136"/>
    </source>
</evidence>
<feature type="domain" description="Lipopolysaccharide assembly protein A" evidence="7">
    <location>
        <begin position="22"/>
        <end position="68"/>
    </location>
</feature>
<keyword evidence="9" id="KW-1185">Reference proteome</keyword>
<dbReference type="InterPro" id="IPR010445">
    <property type="entry name" value="LapA_dom"/>
</dbReference>
<dbReference type="Pfam" id="PF06305">
    <property type="entry name" value="LapA_dom"/>
    <property type="match status" value="1"/>
</dbReference>
<keyword evidence="4 6" id="KW-0472">Membrane</keyword>
<sequence length="117" mass="12988">MKYLVWLLRAAFFFLLFAFSLNNQHRVTVHGFFGLQWQGPLVLAMLVAFALGLALGLATVIGRWRRWRQHAAPAAMPSMFQSSAYQPSMYPPTMPPGAGVMHQGEPRRSAGAQGAQE</sequence>
<dbReference type="RefSeq" id="WP_095540072.1">
    <property type="nucleotide sequence ID" value="NZ_NSJB01000007.1"/>
</dbReference>
<evidence type="ECO:0000313" key="8">
    <source>
        <dbReference type="EMBL" id="PAT36703.1"/>
    </source>
</evidence>
<evidence type="ECO:0000256" key="5">
    <source>
        <dbReference type="SAM" id="MobiDB-lite"/>
    </source>
</evidence>
<organism evidence="8 9">
    <name type="scientific">Vandammella animalimorsus</name>
    <dbReference type="NCBI Taxonomy" id="2029117"/>
    <lineage>
        <taxon>Bacteria</taxon>
        <taxon>Pseudomonadati</taxon>
        <taxon>Pseudomonadota</taxon>
        <taxon>Betaproteobacteria</taxon>
        <taxon>Burkholderiales</taxon>
        <taxon>Comamonadaceae</taxon>
        <taxon>Vandammella</taxon>
    </lineage>
</organism>
<dbReference type="Proteomes" id="UP000218054">
    <property type="component" value="Unassembled WGS sequence"/>
</dbReference>
<evidence type="ECO:0000256" key="2">
    <source>
        <dbReference type="ARBA" id="ARBA00022692"/>
    </source>
</evidence>
<dbReference type="GO" id="GO:0005886">
    <property type="term" value="C:plasma membrane"/>
    <property type="evidence" value="ECO:0007669"/>
    <property type="project" value="InterPro"/>
</dbReference>
<dbReference type="AlphaFoldDB" id="A0A2A2AG05"/>
<evidence type="ECO:0000256" key="1">
    <source>
        <dbReference type="ARBA" id="ARBA00022475"/>
    </source>
</evidence>
<keyword evidence="2 6" id="KW-0812">Transmembrane</keyword>
<evidence type="ECO:0000256" key="6">
    <source>
        <dbReference type="SAM" id="Phobius"/>
    </source>
</evidence>
<evidence type="ECO:0000259" key="7">
    <source>
        <dbReference type="Pfam" id="PF06305"/>
    </source>
</evidence>
<evidence type="ECO:0000313" key="9">
    <source>
        <dbReference type="Proteomes" id="UP000218054"/>
    </source>
</evidence>
<name>A0A2A2AG05_9BURK</name>